<dbReference type="EMBL" id="BAABKN010000019">
    <property type="protein sequence ID" value="GAA4744655.1"/>
    <property type="molecule type" value="Genomic_DNA"/>
</dbReference>
<protein>
    <submittedName>
        <fullName evidence="2">Maleylpyruvate isomerase family mycothiol-dependent enzyme</fullName>
    </submittedName>
</protein>
<dbReference type="InterPro" id="IPR017517">
    <property type="entry name" value="Maleyloyr_isom"/>
</dbReference>
<dbReference type="Gene3D" id="1.20.120.450">
    <property type="entry name" value="dinb family like domain"/>
    <property type="match status" value="1"/>
</dbReference>
<keyword evidence="3" id="KW-1185">Reference proteome</keyword>
<keyword evidence="2" id="KW-0413">Isomerase</keyword>
<dbReference type="Proteomes" id="UP001499882">
    <property type="component" value="Unassembled WGS sequence"/>
</dbReference>
<gene>
    <name evidence="2" type="ORF">GCM10023350_31730</name>
</gene>
<dbReference type="Pfam" id="PF11716">
    <property type="entry name" value="MDMPI_N"/>
    <property type="match status" value="1"/>
</dbReference>
<evidence type="ECO:0000313" key="3">
    <source>
        <dbReference type="Proteomes" id="UP001499882"/>
    </source>
</evidence>
<name>A0ABP8Z2L7_9ACTN</name>
<dbReference type="RefSeq" id="WP_345527799.1">
    <property type="nucleotide sequence ID" value="NZ_BAABKN010000019.1"/>
</dbReference>
<dbReference type="GO" id="GO:0016853">
    <property type="term" value="F:isomerase activity"/>
    <property type="evidence" value="ECO:0007669"/>
    <property type="project" value="UniProtKB-KW"/>
</dbReference>
<proteinExistence type="predicted"/>
<organism evidence="2 3">
    <name type="scientific">Nocardioides endophyticus</name>
    <dbReference type="NCBI Taxonomy" id="1353775"/>
    <lineage>
        <taxon>Bacteria</taxon>
        <taxon>Bacillati</taxon>
        <taxon>Actinomycetota</taxon>
        <taxon>Actinomycetes</taxon>
        <taxon>Propionibacteriales</taxon>
        <taxon>Nocardioidaceae</taxon>
        <taxon>Nocardioides</taxon>
    </lineage>
</organism>
<dbReference type="InterPro" id="IPR034660">
    <property type="entry name" value="DinB/YfiT-like"/>
</dbReference>
<dbReference type="InterPro" id="IPR024344">
    <property type="entry name" value="MDMPI_metal-binding"/>
</dbReference>
<dbReference type="InterPro" id="IPR036527">
    <property type="entry name" value="SCP2_sterol-bd_dom_sf"/>
</dbReference>
<accession>A0ABP8Z2L7</accession>
<feature type="domain" description="Mycothiol-dependent maleylpyruvate isomerase metal-binding" evidence="1">
    <location>
        <begin position="15"/>
        <end position="152"/>
    </location>
</feature>
<reference evidence="3" key="1">
    <citation type="journal article" date="2019" name="Int. J. Syst. Evol. Microbiol.">
        <title>The Global Catalogue of Microorganisms (GCM) 10K type strain sequencing project: providing services to taxonomists for standard genome sequencing and annotation.</title>
        <authorList>
            <consortium name="The Broad Institute Genomics Platform"/>
            <consortium name="The Broad Institute Genome Sequencing Center for Infectious Disease"/>
            <person name="Wu L."/>
            <person name="Ma J."/>
        </authorList>
    </citation>
    <scope>NUCLEOTIDE SEQUENCE [LARGE SCALE GENOMIC DNA]</scope>
    <source>
        <strain evidence="3">JCM 18532</strain>
    </source>
</reference>
<evidence type="ECO:0000259" key="1">
    <source>
        <dbReference type="Pfam" id="PF11716"/>
    </source>
</evidence>
<comment type="caution">
    <text evidence="2">The sequence shown here is derived from an EMBL/GenBank/DDBJ whole genome shotgun (WGS) entry which is preliminary data.</text>
</comment>
<dbReference type="SUPFAM" id="SSF55718">
    <property type="entry name" value="SCP-like"/>
    <property type="match status" value="1"/>
</dbReference>
<evidence type="ECO:0000313" key="2">
    <source>
        <dbReference type="EMBL" id="GAA4744655.1"/>
    </source>
</evidence>
<dbReference type="NCBIfam" id="TIGR03083">
    <property type="entry name" value="maleylpyruvate isomerase family mycothiol-dependent enzyme"/>
    <property type="match status" value="1"/>
</dbReference>
<dbReference type="SUPFAM" id="SSF109854">
    <property type="entry name" value="DinB/YfiT-like putative metalloenzymes"/>
    <property type="match status" value="1"/>
</dbReference>
<sequence>MPEQNSQAIMERLLPEATRRLIRTADSIADHEYGAPSGLPDWTRGHVLAHLSLNAEGLAGALGGIVEGERVSMYASQQARDDDIAKLGSATPSVIRNRLLGATTDLADALDAVPDDQWDTTIDRVPGGRTFTAGDVPLMRLGEVEIHHADLACAYSRGDWSAAYVLLMLDGRSEKGVSADSSFHARATDLDRTWRFGEGGPTVSGSGADLGWWLTGRGTGEGLTSDSGTLPQIGTW</sequence>